<dbReference type="OrthoDB" id="9806994at2"/>
<organism evidence="2 3">
    <name type="scientific">Pelagibacterium luteolum</name>
    <dbReference type="NCBI Taxonomy" id="440168"/>
    <lineage>
        <taxon>Bacteria</taxon>
        <taxon>Pseudomonadati</taxon>
        <taxon>Pseudomonadota</taxon>
        <taxon>Alphaproteobacteria</taxon>
        <taxon>Hyphomicrobiales</taxon>
        <taxon>Devosiaceae</taxon>
        <taxon>Pelagibacterium</taxon>
    </lineage>
</organism>
<feature type="domain" description="Helix-turn-helix" evidence="1">
    <location>
        <begin position="22"/>
        <end position="72"/>
    </location>
</feature>
<accession>A0A1G7WPJ9</accession>
<dbReference type="InterPro" id="IPR041657">
    <property type="entry name" value="HTH_17"/>
</dbReference>
<protein>
    <submittedName>
        <fullName evidence="2">DNA binding domain-containing protein, excisionase family</fullName>
    </submittedName>
</protein>
<name>A0A1G7WPJ9_9HYPH</name>
<evidence type="ECO:0000313" key="2">
    <source>
        <dbReference type="EMBL" id="SDG73842.1"/>
    </source>
</evidence>
<gene>
    <name evidence="2" type="ORF">SAMN04487974_10733</name>
</gene>
<dbReference type="Gene3D" id="1.10.10.10">
    <property type="entry name" value="Winged helix-like DNA-binding domain superfamily/Winged helix DNA-binding domain"/>
    <property type="match status" value="1"/>
</dbReference>
<reference evidence="2 3" key="1">
    <citation type="submission" date="2016-10" db="EMBL/GenBank/DDBJ databases">
        <authorList>
            <person name="de Groot N.N."/>
        </authorList>
    </citation>
    <scope>NUCLEOTIDE SEQUENCE [LARGE SCALE GENOMIC DNA]</scope>
    <source>
        <strain evidence="2 3">CGMCC 1.10267</strain>
    </source>
</reference>
<dbReference type="AlphaFoldDB" id="A0A1G7WPJ9"/>
<dbReference type="Proteomes" id="UP000199495">
    <property type="component" value="Unassembled WGS sequence"/>
</dbReference>
<evidence type="ECO:0000259" key="1">
    <source>
        <dbReference type="Pfam" id="PF12728"/>
    </source>
</evidence>
<dbReference type="InterPro" id="IPR009061">
    <property type="entry name" value="DNA-bd_dom_put_sf"/>
</dbReference>
<dbReference type="RefSeq" id="WP_090596845.1">
    <property type="nucleotide sequence ID" value="NZ_FNCS01000007.1"/>
</dbReference>
<sequence length="85" mass="9810">MKSDRDRQAGSGKVGPTILDGFLTTEELAEEIGVHRTTLAKWRMERRGPPFTRLGKRILYSVERLRAWLEANETSSIPDLKKERR</sequence>
<dbReference type="Pfam" id="PF12728">
    <property type="entry name" value="HTH_17"/>
    <property type="match status" value="1"/>
</dbReference>
<keyword evidence="3" id="KW-1185">Reference proteome</keyword>
<evidence type="ECO:0000313" key="3">
    <source>
        <dbReference type="Proteomes" id="UP000199495"/>
    </source>
</evidence>
<dbReference type="SUPFAM" id="SSF46955">
    <property type="entry name" value="Putative DNA-binding domain"/>
    <property type="match status" value="1"/>
</dbReference>
<proteinExistence type="predicted"/>
<dbReference type="STRING" id="440168.SAMN04487974_10733"/>
<dbReference type="InterPro" id="IPR036388">
    <property type="entry name" value="WH-like_DNA-bd_sf"/>
</dbReference>
<dbReference type="EMBL" id="FNCS01000007">
    <property type="protein sequence ID" value="SDG73842.1"/>
    <property type="molecule type" value="Genomic_DNA"/>
</dbReference>